<keyword evidence="4" id="KW-1185">Reference proteome</keyword>
<feature type="region of interest" description="Disordered" evidence="2">
    <location>
        <begin position="941"/>
        <end position="965"/>
    </location>
</feature>
<feature type="region of interest" description="Disordered" evidence="2">
    <location>
        <begin position="48"/>
        <end position="77"/>
    </location>
</feature>
<feature type="region of interest" description="Disordered" evidence="2">
    <location>
        <begin position="469"/>
        <end position="507"/>
    </location>
</feature>
<evidence type="ECO:0000313" key="4">
    <source>
        <dbReference type="Proteomes" id="UP000039865"/>
    </source>
</evidence>
<organism evidence="3 4">
    <name type="scientific">Stylonychia lemnae</name>
    <name type="common">Ciliate</name>
    <dbReference type="NCBI Taxonomy" id="5949"/>
    <lineage>
        <taxon>Eukaryota</taxon>
        <taxon>Sar</taxon>
        <taxon>Alveolata</taxon>
        <taxon>Ciliophora</taxon>
        <taxon>Intramacronucleata</taxon>
        <taxon>Spirotrichea</taxon>
        <taxon>Stichotrichia</taxon>
        <taxon>Sporadotrichida</taxon>
        <taxon>Oxytrichidae</taxon>
        <taxon>Stylonychinae</taxon>
        <taxon>Stylonychia</taxon>
    </lineage>
</organism>
<evidence type="ECO:0000256" key="2">
    <source>
        <dbReference type="SAM" id="MobiDB-lite"/>
    </source>
</evidence>
<dbReference type="Pfam" id="PF13879">
    <property type="entry name" value="Hmw_CFAP97"/>
    <property type="match status" value="1"/>
</dbReference>
<feature type="compositionally biased region" description="Basic and acidic residues" evidence="2">
    <location>
        <begin position="1094"/>
        <end position="1108"/>
    </location>
</feature>
<comment type="similarity">
    <text evidence="1">Belongs to the CFAP97 family.</text>
</comment>
<name>A0A078A169_STYLE</name>
<accession>A0A078A169</accession>
<feature type="compositionally biased region" description="Polar residues" evidence="2">
    <location>
        <begin position="320"/>
        <end position="336"/>
    </location>
</feature>
<evidence type="ECO:0000313" key="3">
    <source>
        <dbReference type="EMBL" id="CDW75597.1"/>
    </source>
</evidence>
<proteinExistence type="inferred from homology"/>
<gene>
    <name evidence="3" type="primary">Contig5624.g6021</name>
    <name evidence="3" type="ORF">STYLEM_4587</name>
</gene>
<dbReference type="InterPro" id="IPR029488">
    <property type="entry name" value="Hmw/CFAP97"/>
</dbReference>
<feature type="region of interest" description="Disordered" evidence="2">
    <location>
        <begin position="1089"/>
        <end position="1120"/>
    </location>
</feature>
<reference evidence="3 4" key="1">
    <citation type="submission" date="2014-06" db="EMBL/GenBank/DDBJ databases">
        <authorList>
            <person name="Swart Estienne"/>
        </authorList>
    </citation>
    <scope>NUCLEOTIDE SEQUENCE [LARGE SCALE GENOMIC DNA]</scope>
    <source>
        <strain evidence="3 4">130c</strain>
    </source>
</reference>
<dbReference type="InParanoid" id="A0A078A169"/>
<evidence type="ECO:0000256" key="1">
    <source>
        <dbReference type="ARBA" id="ARBA00008315"/>
    </source>
</evidence>
<protein>
    <submittedName>
        <fullName evidence="3">Uncharacterized protein</fullName>
    </submittedName>
</protein>
<feature type="compositionally biased region" description="Basic and acidic residues" evidence="2">
    <location>
        <begin position="826"/>
        <end position="844"/>
    </location>
</feature>
<feature type="region of interest" description="Disordered" evidence="2">
    <location>
        <begin position="823"/>
        <end position="845"/>
    </location>
</feature>
<feature type="compositionally biased region" description="Basic and acidic residues" evidence="2">
    <location>
        <begin position="947"/>
        <end position="957"/>
    </location>
</feature>
<feature type="region of interest" description="Disordered" evidence="2">
    <location>
        <begin position="300"/>
        <end position="337"/>
    </location>
</feature>
<feature type="compositionally biased region" description="Low complexity" evidence="2">
    <location>
        <begin position="478"/>
        <end position="504"/>
    </location>
</feature>
<sequence>MLKLKHKQQNTSQKYYSRIIKSYQQNNENFSRKNQDLLAPEQIEFDQENDYSENQNRKLKGKNDSAMSLTKEKDNQNDEQFSQYLKELTMAPTQFKKHQKKRANLQIFEQIKSHIQKSINIDPELVNPVIKKNAPMSEFALLRQATIKKSFELNPSQLTQLTPQKPSQQNPLPASQSIDYEKLAKQVRRLSHIHSLKLFREQNKERSGSKQKIRLSITKNVIQEEDEDNQILDNEDEYSDDYQGPQISIAPLSKQKTILLKHPSTMEYKFVTIEPKSRRVQLKRELKDLSQQKLREYHQAKKRLEGVDQENDDDYLSDGDVSNNSRTNSKQANNEELSGKIKNITELAQLKRSATLSNLDQQDNQNLLPKSSAEEYYKNGIKAGANEQPDFSFIFRLTQNSAGGFQNFEQIDPPDIDKQLMNQKQREKPFEIKVQKVHKKKEPEQNANSIKFSQNLKKNLILNYQKQVQKGNQNAQYNSSQSPNKSKNSANHSHTTFSSSSNEETLIDSDMDDQLNKEDKRKKVLEAIQRQKLELFDDLLETPSSSSTNFFKARMLSTQGGLLSTKNQNTTSHFFPDTDKQQALARSSSQQKLHHKDTNGIDKKQYRIKSYQVEMTRSQFNVANLPFIKYGPEILQDRNYQFKIIKDEMKFGNDPNRIGLKDYSKILQQNVKVKNETAAFKDNQTLFIDLTDMYKKSFDAYYIMTKMLGFQSIHYEANQKLQQYICRGRLSCKELMEDFRTQETLLNREFQKEKMYIESMLMRGEDLYNYKYRNKLDQTTIKAVQNKKDKETFSYQYIHYFLEQQSLAYAKKLKKIQQDYQNQQHLSEKRKQEEAEREKLDKQLEANPNMFLVDPKFIEMMNNNKSPKKKNKKKGTKSQIIKPVSQFGDQVYIPEPPVLKGKTKYKVEAKIQTQPQFTGKQALDLKLQIKEVMKNLRNMANQKAQTKAKDKDKKDSSFDSMSGVAFQGPPVREAENYISNETREFIQNTINKNKLKSAGFLHPAQLEKMIYLENDDEEVNKIQVQTIKGKDNKTLEVMLLHSKSELKALKEVEKAVRIGLQSCKETKKLQSMSQSLRDIVMMTNPKSYKKIKSKQQEDHNHQDQDESQIKSSVDNKPPQRNIHLYLRSKERQAKNQEIKTINQSNEILLERMFSIFTRKRPRQKGFDCNGKPFVRSEHDLKTLNFQIRKNDNEKITNQNSTMLIKLQQAQPRIINQNQWKQHLENYSSMKRMIRYYGTNSNEKQSLNGEYQKRNSKIMSSYGSRQSDLNKSAYATHSQGMLGSFYNDPQKTHQNRSRYGHTLSTAIPMKKRAIFSFQNRSFSTEGGLNTQDNMYLDRPQTAYINTFKKGGIDNQNNQTASNNYINRTLEFADNQPLYGEDDDEIKAATIELK</sequence>
<dbReference type="Proteomes" id="UP000039865">
    <property type="component" value="Unassembled WGS sequence"/>
</dbReference>
<dbReference type="EMBL" id="CCKQ01004437">
    <property type="protein sequence ID" value="CDW75597.1"/>
    <property type="molecule type" value="Genomic_DNA"/>
</dbReference>
<feature type="compositionally biased region" description="Acidic residues" evidence="2">
    <location>
        <begin position="307"/>
        <end position="317"/>
    </location>
</feature>